<evidence type="ECO:0000313" key="1">
    <source>
        <dbReference type="EMBL" id="ABG05162.1"/>
    </source>
</evidence>
<dbReference type="EMBL" id="CP000386">
    <property type="protein sequence ID" value="ABG05162.1"/>
    <property type="molecule type" value="Genomic_DNA"/>
</dbReference>
<accession>Q1ATW6</accession>
<dbReference type="AlphaFoldDB" id="Q1ATW6"/>
<reference evidence="1 2" key="1">
    <citation type="submission" date="2006-06" db="EMBL/GenBank/DDBJ databases">
        <title>Complete sequence of Rubrobacter xylanophilus DSM 9941.</title>
        <authorList>
            <consortium name="US DOE Joint Genome Institute"/>
            <person name="Copeland A."/>
            <person name="Lucas S."/>
            <person name="Lapidus A."/>
            <person name="Barry K."/>
            <person name="Detter J.C."/>
            <person name="Glavina del Rio T."/>
            <person name="Hammon N."/>
            <person name="Israni S."/>
            <person name="Dalin E."/>
            <person name="Tice H."/>
            <person name="Pitluck S."/>
            <person name="Munk A.C."/>
            <person name="Brettin T."/>
            <person name="Bruce D."/>
            <person name="Han C."/>
            <person name="Tapia R."/>
            <person name="Gilna P."/>
            <person name="Schmutz J."/>
            <person name="Larimer F."/>
            <person name="Land M."/>
            <person name="Hauser L."/>
            <person name="Kyrpides N."/>
            <person name="Lykidis A."/>
            <person name="da Costa M.S."/>
            <person name="Rainey F.A."/>
            <person name="Empadinhas N."/>
            <person name="Jolivet E."/>
            <person name="Battista J.R."/>
            <person name="Richardson P."/>
        </authorList>
    </citation>
    <scope>NUCLEOTIDE SEQUENCE [LARGE SCALE GENOMIC DNA]</scope>
    <source>
        <strain evidence="2">DSM 9941 / NBRC 16129 / PRD-1</strain>
    </source>
</reference>
<organism evidence="1 2">
    <name type="scientific">Rubrobacter xylanophilus (strain DSM 9941 / JCM 11954 / NBRC 16129 / PRD-1)</name>
    <dbReference type="NCBI Taxonomy" id="266117"/>
    <lineage>
        <taxon>Bacteria</taxon>
        <taxon>Bacillati</taxon>
        <taxon>Actinomycetota</taxon>
        <taxon>Rubrobacteria</taxon>
        <taxon>Rubrobacterales</taxon>
        <taxon>Rubrobacteraceae</taxon>
        <taxon>Rubrobacter</taxon>
    </lineage>
</organism>
<dbReference type="KEGG" id="rxy:Rxyl_2221"/>
<dbReference type="Proteomes" id="UP000006637">
    <property type="component" value="Chromosome"/>
</dbReference>
<sequence>MVVLDCAIALHRGWRERSRKARRMDGRGYTWFGEVLYRILRSRGSSQSALAREARKRGHDYRQNSISNWMRGVHAAPRGLPALLDDLYDLTEEEWVELAVAFAYGQRASREDLEDVREFRRFYRRMLEEEGEEVRGSLKGEERKD</sequence>
<evidence type="ECO:0000313" key="2">
    <source>
        <dbReference type="Proteomes" id="UP000006637"/>
    </source>
</evidence>
<dbReference type="STRING" id="266117.Rxyl_2221"/>
<protein>
    <submittedName>
        <fullName evidence="1">Uncharacterized protein</fullName>
    </submittedName>
</protein>
<name>Q1ATW6_RUBXD</name>
<keyword evidence="2" id="KW-1185">Reference proteome</keyword>
<gene>
    <name evidence="1" type="ordered locus">Rxyl_2221</name>
</gene>
<proteinExistence type="predicted"/>
<dbReference type="HOGENOM" id="CLU_1785469_0_0_11"/>